<sequence>MRIGYSPAARDVISQTNTAVFLLAVKGDLQGKEIADILLKAIPKIVRFSRKYRAPYLAKISREGSVKEISD</sequence>
<dbReference type="Proteomes" id="UP000179243">
    <property type="component" value="Unassembled WGS sequence"/>
</dbReference>
<gene>
    <name evidence="1" type="ORF">A2519_04745</name>
</gene>
<name>A0A1F7F5L1_UNCRA</name>
<protein>
    <submittedName>
        <fullName evidence="1">Uncharacterized protein</fullName>
    </submittedName>
</protein>
<evidence type="ECO:0000313" key="1">
    <source>
        <dbReference type="EMBL" id="OGK01868.1"/>
    </source>
</evidence>
<accession>A0A1F7F5L1</accession>
<dbReference type="EMBL" id="MFYX01000117">
    <property type="protein sequence ID" value="OGK01868.1"/>
    <property type="molecule type" value="Genomic_DNA"/>
</dbReference>
<comment type="caution">
    <text evidence="1">The sequence shown here is derived from an EMBL/GenBank/DDBJ whole genome shotgun (WGS) entry which is preliminary data.</text>
</comment>
<organism evidence="1 2">
    <name type="scientific">Candidatus Raymondbacteria bacterium RIFOXYD12_FULL_49_13</name>
    <dbReference type="NCBI Taxonomy" id="1817890"/>
    <lineage>
        <taxon>Bacteria</taxon>
        <taxon>Raymondiibacteriota</taxon>
    </lineage>
</organism>
<dbReference type="AlphaFoldDB" id="A0A1F7F5L1"/>
<evidence type="ECO:0000313" key="2">
    <source>
        <dbReference type="Proteomes" id="UP000179243"/>
    </source>
</evidence>
<reference evidence="1 2" key="1">
    <citation type="journal article" date="2016" name="Nat. Commun.">
        <title>Thousands of microbial genomes shed light on interconnected biogeochemical processes in an aquifer system.</title>
        <authorList>
            <person name="Anantharaman K."/>
            <person name="Brown C.T."/>
            <person name="Hug L.A."/>
            <person name="Sharon I."/>
            <person name="Castelle C.J."/>
            <person name="Probst A.J."/>
            <person name="Thomas B.C."/>
            <person name="Singh A."/>
            <person name="Wilkins M.J."/>
            <person name="Karaoz U."/>
            <person name="Brodie E.L."/>
            <person name="Williams K.H."/>
            <person name="Hubbard S.S."/>
            <person name="Banfield J.F."/>
        </authorList>
    </citation>
    <scope>NUCLEOTIDE SEQUENCE [LARGE SCALE GENOMIC DNA]</scope>
</reference>
<proteinExistence type="predicted"/>